<dbReference type="Gene3D" id="6.10.250.690">
    <property type="match status" value="1"/>
</dbReference>
<dbReference type="InterPro" id="IPR016032">
    <property type="entry name" value="Sig_transdc_resp-reg_C-effctor"/>
</dbReference>
<dbReference type="RefSeq" id="WP_076694842.1">
    <property type="nucleotide sequence ID" value="NZ_CP015091.1"/>
</dbReference>
<accession>A0A1P8UN18</accession>
<dbReference type="InterPro" id="IPR001789">
    <property type="entry name" value="Sig_transdc_resp-reg_receiver"/>
</dbReference>
<dbReference type="EMBL" id="CP015091">
    <property type="protein sequence ID" value="APZ50765.1"/>
    <property type="molecule type" value="Genomic_DNA"/>
</dbReference>
<dbReference type="AlphaFoldDB" id="A0A1P8UN18"/>
<evidence type="ECO:0000256" key="4">
    <source>
        <dbReference type="ARBA" id="ARBA00023125"/>
    </source>
</evidence>
<gene>
    <name evidence="10" type="ORF">Ga0080574_TMP431</name>
</gene>
<dbReference type="Pfam" id="PF00072">
    <property type="entry name" value="Response_reg"/>
    <property type="match status" value="1"/>
</dbReference>
<evidence type="ECO:0000259" key="9">
    <source>
        <dbReference type="PROSITE" id="PS51755"/>
    </source>
</evidence>
<proteinExistence type="predicted"/>
<dbReference type="Pfam" id="PF00486">
    <property type="entry name" value="Trans_reg_C"/>
    <property type="match status" value="1"/>
</dbReference>
<reference evidence="10 11" key="1">
    <citation type="submission" date="2016-04" db="EMBL/GenBank/DDBJ databases">
        <title>Deep-sea bacteria in the southern Pacific.</title>
        <authorList>
            <person name="Tang K."/>
        </authorList>
    </citation>
    <scope>NUCLEOTIDE SEQUENCE [LARGE SCALE GENOMIC DNA]</scope>
    <source>
        <strain evidence="10 11">JLT2014</strain>
        <plasmid evidence="11">ppaby1</plasmid>
    </source>
</reference>
<dbReference type="PANTHER" id="PTHR48111">
    <property type="entry name" value="REGULATOR OF RPOS"/>
    <property type="match status" value="1"/>
</dbReference>
<name>A0A1P8UN18_9RHOB</name>
<dbReference type="SUPFAM" id="SSF46894">
    <property type="entry name" value="C-terminal effector domain of the bipartite response regulators"/>
    <property type="match status" value="1"/>
</dbReference>
<dbReference type="GO" id="GO:0000976">
    <property type="term" value="F:transcription cis-regulatory region binding"/>
    <property type="evidence" value="ECO:0007669"/>
    <property type="project" value="TreeGrafter"/>
</dbReference>
<dbReference type="GO" id="GO:0000156">
    <property type="term" value="F:phosphorelay response regulator activity"/>
    <property type="evidence" value="ECO:0007669"/>
    <property type="project" value="TreeGrafter"/>
</dbReference>
<dbReference type="SUPFAM" id="SSF52172">
    <property type="entry name" value="CheY-like"/>
    <property type="match status" value="1"/>
</dbReference>
<dbReference type="SMART" id="SM00862">
    <property type="entry name" value="Trans_reg_C"/>
    <property type="match status" value="1"/>
</dbReference>
<dbReference type="Proteomes" id="UP000187059">
    <property type="component" value="Plasmid pPABY1"/>
</dbReference>
<keyword evidence="4 7" id="KW-0238">DNA-binding</keyword>
<keyword evidence="1 6" id="KW-0597">Phosphoprotein</keyword>
<sequence length="249" mass="27160">MSPDLKTILIIDDDPGIRGLLTDYLEDQGFQAEAFATCRSAEARLRRGSADLVLLDLKLPSESGLVFLQELRRSMQTPVIMLTGASEEADRIVGLELGADDYVTKPFSPRELLARVRAVLRRSGPVAEAAPDPAPLASESYTFSGWTLKVIGRRLISPLGTTVNLSNHEFNLLCALSRNMNTPLSRNELIDLSRVSGDEVFDRSVDVLIFRLRQKIEPDPASPQTLKTVRNVGYVLVDGGGPDAPSEGA</sequence>
<dbReference type="KEGG" id="paby:Ga0080574_TMP431"/>
<dbReference type="PROSITE" id="PS50110">
    <property type="entry name" value="RESPONSE_REGULATORY"/>
    <property type="match status" value="1"/>
</dbReference>
<evidence type="ECO:0000256" key="3">
    <source>
        <dbReference type="ARBA" id="ARBA00023015"/>
    </source>
</evidence>
<dbReference type="Gene3D" id="1.10.10.10">
    <property type="entry name" value="Winged helix-like DNA-binding domain superfamily/Winged helix DNA-binding domain"/>
    <property type="match status" value="1"/>
</dbReference>
<dbReference type="PANTHER" id="PTHR48111:SF4">
    <property type="entry name" value="DNA-BINDING DUAL TRANSCRIPTIONAL REGULATOR OMPR"/>
    <property type="match status" value="1"/>
</dbReference>
<keyword evidence="5" id="KW-0804">Transcription</keyword>
<protein>
    <submittedName>
        <fullName evidence="10">Two-component system, OmpR family, response regulator</fullName>
    </submittedName>
</protein>
<feature type="DNA-binding region" description="OmpR/PhoB-type" evidence="7">
    <location>
        <begin position="138"/>
        <end position="238"/>
    </location>
</feature>
<dbReference type="SMART" id="SM00448">
    <property type="entry name" value="REC"/>
    <property type="match status" value="1"/>
</dbReference>
<keyword evidence="11" id="KW-1185">Reference proteome</keyword>
<evidence type="ECO:0000313" key="10">
    <source>
        <dbReference type="EMBL" id="APZ50765.1"/>
    </source>
</evidence>
<keyword evidence="10" id="KW-0614">Plasmid</keyword>
<dbReference type="InterPro" id="IPR011006">
    <property type="entry name" value="CheY-like_superfamily"/>
</dbReference>
<dbReference type="GO" id="GO:0005829">
    <property type="term" value="C:cytosol"/>
    <property type="evidence" value="ECO:0007669"/>
    <property type="project" value="TreeGrafter"/>
</dbReference>
<dbReference type="CDD" id="cd00383">
    <property type="entry name" value="trans_reg_C"/>
    <property type="match status" value="1"/>
</dbReference>
<evidence type="ECO:0000256" key="5">
    <source>
        <dbReference type="ARBA" id="ARBA00023163"/>
    </source>
</evidence>
<evidence type="ECO:0000313" key="11">
    <source>
        <dbReference type="Proteomes" id="UP000187059"/>
    </source>
</evidence>
<organism evidence="10 11">
    <name type="scientific">Salipiger abyssi</name>
    <dbReference type="NCBI Taxonomy" id="1250539"/>
    <lineage>
        <taxon>Bacteria</taxon>
        <taxon>Pseudomonadati</taxon>
        <taxon>Pseudomonadota</taxon>
        <taxon>Alphaproteobacteria</taxon>
        <taxon>Rhodobacterales</taxon>
        <taxon>Roseobacteraceae</taxon>
        <taxon>Salipiger</taxon>
    </lineage>
</organism>
<feature type="domain" description="Response regulatory" evidence="8">
    <location>
        <begin position="7"/>
        <end position="120"/>
    </location>
</feature>
<dbReference type="GO" id="GO:0006355">
    <property type="term" value="P:regulation of DNA-templated transcription"/>
    <property type="evidence" value="ECO:0007669"/>
    <property type="project" value="InterPro"/>
</dbReference>
<dbReference type="GO" id="GO:0032993">
    <property type="term" value="C:protein-DNA complex"/>
    <property type="evidence" value="ECO:0007669"/>
    <property type="project" value="TreeGrafter"/>
</dbReference>
<evidence type="ECO:0000256" key="7">
    <source>
        <dbReference type="PROSITE-ProRule" id="PRU01091"/>
    </source>
</evidence>
<dbReference type="InterPro" id="IPR039420">
    <property type="entry name" value="WalR-like"/>
</dbReference>
<evidence type="ECO:0000256" key="1">
    <source>
        <dbReference type="ARBA" id="ARBA00022553"/>
    </source>
</evidence>
<feature type="modified residue" description="4-aspartylphosphate" evidence="6">
    <location>
        <position position="56"/>
    </location>
</feature>
<dbReference type="Gene3D" id="3.40.50.2300">
    <property type="match status" value="1"/>
</dbReference>
<dbReference type="InterPro" id="IPR001867">
    <property type="entry name" value="OmpR/PhoB-type_DNA-bd"/>
</dbReference>
<dbReference type="InterPro" id="IPR036388">
    <property type="entry name" value="WH-like_DNA-bd_sf"/>
</dbReference>
<feature type="domain" description="OmpR/PhoB-type" evidence="9">
    <location>
        <begin position="138"/>
        <end position="238"/>
    </location>
</feature>
<evidence type="ECO:0000256" key="6">
    <source>
        <dbReference type="PROSITE-ProRule" id="PRU00169"/>
    </source>
</evidence>
<evidence type="ECO:0000259" key="8">
    <source>
        <dbReference type="PROSITE" id="PS50110"/>
    </source>
</evidence>
<evidence type="ECO:0000256" key="2">
    <source>
        <dbReference type="ARBA" id="ARBA00023012"/>
    </source>
</evidence>
<keyword evidence="3" id="KW-0805">Transcription regulation</keyword>
<geneLocation type="plasmid" evidence="11">
    <name>ppaby1</name>
</geneLocation>
<dbReference type="OrthoDB" id="9802426at2"/>
<keyword evidence="2" id="KW-0902">Two-component regulatory system</keyword>
<dbReference type="PROSITE" id="PS51755">
    <property type="entry name" value="OMPR_PHOB"/>
    <property type="match status" value="1"/>
</dbReference>